<reference evidence="1" key="2">
    <citation type="journal article" date="2015" name="Data Brief">
        <title>Shoot transcriptome of the giant reed, Arundo donax.</title>
        <authorList>
            <person name="Barrero R.A."/>
            <person name="Guerrero F.D."/>
            <person name="Moolhuijzen P."/>
            <person name="Goolsby J.A."/>
            <person name="Tidwell J."/>
            <person name="Bellgard S.E."/>
            <person name="Bellgard M.I."/>
        </authorList>
    </citation>
    <scope>NUCLEOTIDE SEQUENCE</scope>
    <source>
        <tissue evidence="1">Shoot tissue taken approximately 20 cm above the soil surface</tissue>
    </source>
</reference>
<protein>
    <submittedName>
        <fullName evidence="1">Uncharacterized protein</fullName>
    </submittedName>
</protein>
<accession>A0A0A9BK12</accession>
<dbReference type="EMBL" id="GBRH01234189">
    <property type="protein sequence ID" value="JAD63706.1"/>
    <property type="molecule type" value="Transcribed_RNA"/>
</dbReference>
<name>A0A0A9BK12_ARUDO</name>
<organism evidence="1">
    <name type="scientific">Arundo donax</name>
    <name type="common">Giant reed</name>
    <name type="synonym">Donax arundinaceus</name>
    <dbReference type="NCBI Taxonomy" id="35708"/>
    <lineage>
        <taxon>Eukaryota</taxon>
        <taxon>Viridiplantae</taxon>
        <taxon>Streptophyta</taxon>
        <taxon>Embryophyta</taxon>
        <taxon>Tracheophyta</taxon>
        <taxon>Spermatophyta</taxon>
        <taxon>Magnoliopsida</taxon>
        <taxon>Liliopsida</taxon>
        <taxon>Poales</taxon>
        <taxon>Poaceae</taxon>
        <taxon>PACMAD clade</taxon>
        <taxon>Arundinoideae</taxon>
        <taxon>Arundineae</taxon>
        <taxon>Arundo</taxon>
    </lineage>
</organism>
<evidence type="ECO:0000313" key="1">
    <source>
        <dbReference type="EMBL" id="JAD63706.1"/>
    </source>
</evidence>
<proteinExistence type="predicted"/>
<sequence length="58" mass="6805">MEEYGGEYDRSKKSLVIPYLSILLHYLLNETKLLQFCLVLMKMGQGIMPIILKKLLQF</sequence>
<dbReference type="AlphaFoldDB" id="A0A0A9BK12"/>
<reference evidence="1" key="1">
    <citation type="submission" date="2014-09" db="EMBL/GenBank/DDBJ databases">
        <authorList>
            <person name="Magalhaes I.L.F."/>
            <person name="Oliveira U."/>
            <person name="Santos F.R."/>
            <person name="Vidigal T.H.D.A."/>
            <person name="Brescovit A.D."/>
            <person name="Santos A.J."/>
        </authorList>
    </citation>
    <scope>NUCLEOTIDE SEQUENCE</scope>
    <source>
        <tissue evidence="1">Shoot tissue taken approximately 20 cm above the soil surface</tissue>
    </source>
</reference>